<dbReference type="EMBL" id="QXFT01005813">
    <property type="protein sequence ID" value="KAE9271101.1"/>
    <property type="molecule type" value="Genomic_DNA"/>
</dbReference>
<reference evidence="1 2" key="1">
    <citation type="submission" date="2018-08" db="EMBL/GenBank/DDBJ databases">
        <title>Genomic investigation of the strawberry pathogen Phytophthora fragariae indicates pathogenicity is determined by transcriptional variation in three key races.</title>
        <authorList>
            <person name="Adams T.M."/>
            <person name="Armitage A.D."/>
            <person name="Sobczyk M.K."/>
            <person name="Bates H.J."/>
            <person name="Dunwell J.M."/>
            <person name="Nellist C.F."/>
            <person name="Harrison R.J."/>
        </authorList>
    </citation>
    <scope>NUCLEOTIDE SEQUENCE [LARGE SCALE GENOMIC DNA]</scope>
    <source>
        <strain evidence="1 2">SCRP333</strain>
    </source>
</reference>
<dbReference type="Proteomes" id="UP000434957">
    <property type="component" value="Unassembled WGS sequence"/>
</dbReference>
<gene>
    <name evidence="1" type="ORF">PR003_g30611</name>
</gene>
<comment type="caution">
    <text evidence="1">The sequence shown here is derived from an EMBL/GenBank/DDBJ whole genome shotgun (WGS) entry which is preliminary data.</text>
</comment>
<keyword evidence="2" id="KW-1185">Reference proteome</keyword>
<evidence type="ECO:0000313" key="2">
    <source>
        <dbReference type="Proteomes" id="UP000434957"/>
    </source>
</evidence>
<sequence length="88" mass="9364">MLACKPVTCLAGRPLLCSACSLARSAGSAARWSHGFGLEQATKSVAGWSLESHATTIMYQHGRRTWGKHYADLSKLASPVCRCLSTGP</sequence>
<proteinExistence type="predicted"/>
<name>A0A6A4B9C2_9STRA</name>
<dbReference type="AlphaFoldDB" id="A0A6A4B9C2"/>
<evidence type="ECO:0000313" key="1">
    <source>
        <dbReference type="EMBL" id="KAE9271101.1"/>
    </source>
</evidence>
<protein>
    <submittedName>
        <fullName evidence="1">Uncharacterized protein</fullName>
    </submittedName>
</protein>
<accession>A0A6A4B9C2</accession>
<organism evidence="1 2">
    <name type="scientific">Phytophthora rubi</name>
    <dbReference type="NCBI Taxonomy" id="129364"/>
    <lineage>
        <taxon>Eukaryota</taxon>
        <taxon>Sar</taxon>
        <taxon>Stramenopiles</taxon>
        <taxon>Oomycota</taxon>
        <taxon>Peronosporomycetes</taxon>
        <taxon>Peronosporales</taxon>
        <taxon>Peronosporaceae</taxon>
        <taxon>Phytophthora</taxon>
    </lineage>
</organism>